<dbReference type="GO" id="GO:0003677">
    <property type="term" value="F:DNA binding"/>
    <property type="evidence" value="ECO:0007669"/>
    <property type="project" value="InterPro"/>
</dbReference>
<evidence type="ECO:0000259" key="1">
    <source>
        <dbReference type="PROSITE" id="PS50930"/>
    </source>
</evidence>
<gene>
    <name evidence="2" type="ORF">SDC9_54561</name>
</gene>
<dbReference type="Pfam" id="PF04397">
    <property type="entry name" value="LytTR"/>
    <property type="match status" value="1"/>
</dbReference>
<accession>A0A644WWS3</accession>
<dbReference type="Gene3D" id="2.40.50.1020">
    <property type="entry name" value="LytTr DNA-binding domain"/>
    <property type="match status" value="1"/>
</dbReference>
<dbReference type="PANTHER" id="PTHR37299:SF4">
    <property type="entry name" value="TRANSCRIPTIONAL REGULATOR"/>
    <property type="match status" value="1"/>
</dbReference>
<dbReference type="InterPro" id="IPR007492">
    <property type="entry name" value="LytTR_DNA-bd_dom"/>
</dbReference>
<proteinExistence type="predicted"/>
<name>A0A644WWS3_9ZZZZ</name>
<comment type="caution">
    <text evidence="2">The sequence shown here is derived from an EMBL/GenBank/DDBJ whole genome shotgun (WGS) entry which is preliminary data.</text>
</comment>
<dbReference type="GO" id="GO:0000156">
    <property type="term" value="F:phosphorelay response regulator activity"/>
    <property type="evidence" value="ECO:0007669"/>
    <property type="project" value="InterPro"/>
</dbReference>
<dbReference type="SMART" id="SM00850">
    <property type="entry name" value="LytTR"/>
    <property type="match status" value="1"/>
</dbReference>
<feature type="domain" description="HTH LytTR-type" evidence="1">
    <location>
        <begin position="41"/>
        <end position="145"/>
    </location>
</feature>
<dbReference type="PROSITE" id="PS50930">
    <property type="entry name" value="HTH_LYTTR"/>
    <property type="match status" value="1"/>
</dbReference>
<organism evidence="2">
    <name type="scientific">bioreactor metagenome</name>
    <dbReference type="NCBI Taxonomy" id="1076179"/>
    <lineage>
        <taxon>unclassified sequences</taxon>
        <taxon>metagenomes</taxon>
        <taxon>ecological metagenomes</taxon>
    </lineage>
</organism>
<dbReference type="PANTHER" id="PTHR37299">
    <property type="entry name" value="TRANSCRIPTIONAL REGULATOR-RELATED"/>
    <property type="match status" value="1"/>
</dbReference>
<evidence type="ECO:0000313" key="2">
    <source>
        <dbReference type="EMBL" id="MPM08249.1"/>
    </source>
</evidence>
<reference evidence="2" key="1">
    <citation type="submission" date="2019-08" db="EMBL/GenBank/DDBJ databases">
        <authorList>
            <person name="Kucharzyk K."/>
            <person name="Murdoch R.W."/>
            <person name="Higgins S."/>
            <person name="Loffler F."/>
        </authorList>
    </citation>
    <scope>NUCLEOTIDE SEQUENCE</scope>
</reference>
<protein>
    <recommendedName>
        <fullName evidence="1">HTH LytTR-type domain-containing protein</fullName>
    </recommendedName>
</protein>
<dbReference type="EMBL" id="VSSQ01001429">
    <property type="protein sequence ID" value="MPM08249.1"/>
    <property type="molecule type" value="Genomic_DNA"/>
</dbReference>
<dbReference type="InterPro" id="IPR046947">
    <property type="entry name" value="LytR-like"/>
</dbReference>
<sequence>MKVIINEDENNNEIEVIINCKSINEDVINILSKLKEEENVITGLKDNKVYIIKPDNILYFESVDKKTFMYTKKDIYESNLRLYEIEEKFSTYHFFRASKSTIINISKISVINPIMGGRIEVLLENKEKLIVSRQYVPILKAKLDY</sequence>
<dbReference type="AlphaFoldDB" id="A0A644WWS3"/>